<evidence type="ECO:0000313" key="2">
    <source>
        <dbReference type="EMBL" id="MBN8743068.1"/>
    </source>
</evidence>
<dbReference type="InterPro" id="IPR013785">
    <property type="entry name" value="Aldolase_TIM"/>
</dbReference>
<dbReference type="Gene3D" id="3.20.20.370">
    <property type="entry name" value="Glycoside hydrolase/deacetylase"/>
    <property type="match status" value="1"/>
</dbReference>
<dbReference type="CDD" id="cd10922">
    <property type="entry name" value="CE4_PelA_like_C"/>
    <property type="match status" value="1"/>
</dbReference>
<gene>
    <name evidence="2" type="ORF">J0I24_02050</name>
</gene>
<dbReference type="PANTHER" id="PTHR35882">
    <property type="entry name" value="PELA"/>
    <property type="match status" value="1"/>
</dbReference>
<proteinExistence type="predicted"/>
<dbReference type="EMBL" id="JAFKMR010000010">
    <property type="protein sequence ID" value="MBN8743068.1"/>
    <property type="molecule type" value="Genomic_DNA"/>
</dbReference>
<dbReference type="PIRSF" id="PIRSF029570">
    <property type="entry name" value="UCP029570"/>
    <property type="match status" value="1"/>
</dbReference>
<name>A0A8I1MVH8_THIA3</name>
<protein>
    <submittedName>
        <fullName evidence="2">Endo alpha-1,4 polygalactosaminidase</fullName>
    </submittedName>
</protein>
<dbReference type="AlphaFoldDB" id="A0A8I1MVH8"/>
<reference evidence="2" key="1">
    <citation type="submission" date="2021-02" db="EMBL/GenBank/DDBJ databases">
        <title>Thiocyanate and organic carbon inputs drive convergent selection for specific autotrophic Afipia and Thiobacillus strains within complex microbiomes.</title>
        <authorList>
            <person name="Huddy R.J."/>
            <person name="Sachdeva R."/>
            <person name="Kadzinga F."/>
            <person name="Kantor R.S."/>
            <person name="Harrison S.T.L."/>
            <person name="Banfield J.F."/>
        </authorList>
    </citation>
    <scope>NUCLEOTIDE SEQUENCE</scope>
    <source>
        <strain evidence="2">SCN18_13_7_16_R3_B_64_19</strain>
    </source>
</reference>
<dbReference type="Gene3D" id="3.20.20.70">
    <property type="entry name" value="Aldolase class I"/>
    <property type="match status" value="1"/>
</dbReference>
<evidence type="ECO:0000313" key="3">
    <source>
        <dbReference type="Proteomes" id="UP000664800"/>
    </source>
</evidence>
<dbReference type="PANTHER" id="PTHR35882:SF2">
    <property type="entry name" value="PELA"/>
    <property type="match status" value="1"/>
</dbReference>
<dbReference type="InterPro" id="IPR017853">
    <property type="entry name" value="GH"/>
</dbReference>
<dbReference type="RefSeq" id="WP_276727325.1">
    <property type="nucleotide sequence ID" value="NZ_JAFKMR010000010.1"/>
</dbReference>
<dbReference type="InterPro" id="IPR016925">
    <property type="entry name" value="UCP029570"/>
</dbReference>
<comment type="caution">
    <text evidence="2">The sequence shown here is derived from an EMBL/GenBank/DDBJ whole genome shotgun (WGS) entry which is preliminary data.</text>
</comment>
<dbReference type="Pfam" id="PF03537">
    <property type="entry name" value="Glyco_hydro_114"/>
    <property type="match status" value="1"/>
</dbReference>
<organism evidence="2 3">
    <name type="scientific">Thiomonas arsenitoxydans (strain DSM 22701 / CIP 110005 / 3As)</name>
    <dbReference type="NCBI Taxonomy" id="426114"/>
    <lineage>
        <taxon>Bacteria</taxon>
        <taxon>Pseudomonadati</taxon>
        <taxon>Pseudomonadota</taxon>
        <taxon>Betaproteobacteria</taxon>
        <taxon>Burkholderiales</taxon>
        <taxon>Thiomonas</taxon>
    </lineage>
</organism>
<dbReference type="Proteomes" id="UP000664800">
    <property type="component" value="Unassembled WGS sequence"/>
</dbReference>
<dbReference type="SUPFAM" id="SSF51445">
    <property type="entry name" value="(Trans)glycosidases"/>
    <property type="match status" value="1"/>
</dbReference>
<evidence type="ECO:0000259" key="1">
    <source>
        <dbReference type="Pfam" id="PF03537"/>
    </source>
</evidence>
<dbReference type="InterPro" id="IPR004352">
    <property type="entry name" value="GH114_TIM-barrel"/>
</dbReference>
<sequence length="965" mass="105585">MQRRQFLQSLAQSRLLANPLGRRGLLGLGLLGATAGRALAQNAACTCGNCPDCLQGGNTTPPAVAFYYGARIPVDDLRAFDWVVLEPQHALAQDTKMVSALGPHTLALAYVSVGEVTADRPYYADMPKAWLPTSNAAWGSRVVDQTAVGWPQFLRERIVKPLWDAGFRAFFLDTLDSYQLLAKSTQAQQQQAKALAETLRGLVAAYPGIRLMLNRGFELVDATLAPSILAVAAESLYRGWNQAESAYVEVKTDDREWLLARFGDMRSQFKLPCIAIDYCAPQDRAAARQTAQQIAAQGLIPWVADPTLESLGVGTVELVPRRVLLLHSCEQGDSPELQAQSAHLYGAMPLEYLGLVPEYRYVGAPAITEPLAGRYAAVVLYPDDGKIPPDIRTLLKRAKEESVPVAVLGYADLDVLDDLGEHVGEPLNAPIKVQRQPGTPNGEVIPLISPQDTVQLTASAGSQVWLRATGGDGRSMDGAAITPWGGYALGGFGVFNLPGNTGTRWSIEPIEFFRAALRVGADPMPDVTTRTGRRVFFVHFDGDGWPNACDQPGSPLACEVLVSEFLEKYKVPTLASVIVGEISHDGLYPKLADQSQKWAKRMYALPWVEVGSHTWSHPFNWVAASETHSRGKETKNFPYGNYLPLPNYTFSTKSNVVDAAQYIDDKLCPPGKKCNMILWPGDCNPPDEAVAMAYETGLGNINGGGAPISKTRPTLSDVWPMGIPKGKYFQVYAAQSNEEVFTHNWQGPYFGFERVVESYQMTDSPRRIKPIDLYYHPYIVTKAAGAKSLHTVYQWVLKQPLHAIYGHQYFRSVNDWRQATVARLLAGGWRLRSGAEMRQWTQPVTAATPALANCQNIVGWNEHEQQRYLHATAGQAVLRSQAAGQSLAATVPRLIEANADVTRWAVQNDRSVQISLQGHLPVEALFQLPSGWSVQEAKGAKVEQAAAAVRVSSSGATVDLTLKRA</sequence>
<feature type="domain" description="Glycoside-hydrolase family GH114 TIM-barrel" evidence="1">
    <location>
        <begin position="72"/>
        <end position="308"/>
    </location>
</feature>
<accession>A0A8I1MVH8</accession>